<name>A0A6J6NIV0_9ZZZZ</name>
<gene>
    <name evidence="1" type="ORF">UFOPK2310_01547</name>
</gene>
<dbReference type="AlphaFoldDB" id="A0A6J6NIV0"/>
<evidence type="ECO:0000313" key="1">
    <source>
        <dbReference type="EMBL" id="CAB4686600.1"/>
    </source>
</evidence>
<reference evidence="1" key="1">
    <citation type="submission" date="2020-05" db="EMBL/GenBank/DDBJ databases">
        <authorList>
            <person name="Chiriac C."/>
            <person name="Salcher M."/>
            <person name="Ghai R."/>
            <person name="Kavagutti S V."/>
        </authorList>
    </citation>
    <scope>NUCLEOTIDE SEQUENCE</scope>
</reference>
<sequence>MQMQWTEYVRLVRRGVAMALVEGREPGADEPRLHTPDWALDAAKVHGVQDRDVISGLGVNVLGNLDALSLRASSPPPVTDLESIPIDAAVQALVAVISEAHDAPSTKSLAKALAKQAKAGAKSRFSRKRSSAS</sequence>
<proteinExistence type="predicted"/>
<dbReference type="EMBL" id="CAEZWW010000249">
    <property type="protein sequence ID" value="CAB4686600.1"/>
    <property type="molecule type" value="Genomic_DNA"/>
</dbReference>
<accession>A0A6J6NIV0</accession>
<organism evidence="1">
    <name type="scientific">freshwater metagenome</name>
    <dbReference type="NCBI Taxonomy" id="449393"/>
    <lineage>
        <taxon>unclassified sequences</taxon>
        <taxon>metagenomes</taxon>
        <taxon>ecological metagenomes</taxon>
    </lineage>
</organism>
<protein>
    <submittedName>
        <fullName evidence="1">Unannotated protein</fullName>
    </submittedName>
</protein>